<dbReference type="InterPro" id="IPR000566">
    <property type="entry name" value="Lipocln_cytosolic_FA-bd_dom"/>
</dbReference>
<dbReference type="PANTHER" id="PTHR10612:SF34">
    <property type="entry name" value="APOLIPOPROTEIN D"/>
    <property type="match status" value="1"/>
</dbReference>
<evidence type="ECO:0000256" key="4">
    <source>
        <dbReference type="RuleBase" id="RU003695"/>
    </source>
</evidence>
<evidence type="ECO:0000259" key="5">
    <source>
        <dbReference type="Pfam" id="PF00061"/>
    </source>
</evidence>
<dbReference type="InterPro" id="IPR012674">
    <property type="entry name" value="Calycin"/>
</dbReference>
<dbReference type="GO" id="GO:0000302">
    <property type="term" value="P:response to reactive oxygen species"/>
    <property type="evidence" value="ECO:0007669"/>
    <property type="project" value="TreeGrafter"/>
</dbReference>
<feature type="domain" description="Lipocalin/cytosolic fatty-acid binding" evidence="5">
    <location>
        <begin position="41"/>
        <end position="179"/>
    </location>
</feature>
<dbReference type="InterPro" id="IPR003057">
    <property type="entry name" value="Invtbrt_color"/>
</dbReference>
<accession>A0AAW1TUX4</accession>
<dbReference type="PIRSF" id="PIRSF036893">
    <property type="entry name" value="Lipocalin_ApoD"/>
    <property type="match status" value="1"/>
</dbReference>
<evidence type="ECO:0000313" key="7">
    <source>
        <dbReference type="Proteomes" id="UP001431783"/>
    </source>
</evidence>
<keyword evidence="3" id="KW-0732">Signal</keyword>
<feature type="signal peptide" evidence="3">
    <location>
        <begin position="1"/>
        <end position="17"/>
    </location>
</feature>
<dbReference type="InterPro" id="IPR022271">
    <property type="entry name" value="Lipocalin_ApoD"/>
</dbReference>
<keyword evidence="7" id="KW-1185">Reference proteome</keyword>
<dbReference type="AlphaFoldDB" id="A0AAW1TUX4"/>
<sequence>MLKFLPVLALCLLGAQAQKFNIGQCPSYDDQDNFDLKRFLGKWYEAQTYSHGYERNLKCVELDFTAGAKNNTMNLDIKWKDSRNNDGQIVDTAKMWYPGDFSSDMQIPMAPSFFMRDGGNYYVLGTDYETYAVVYACPHLQFVLYYLNYQNVWVLTRDRNPSQQVLKNAQEAFKRNTFLEKWRLRNSNQRGC</sequence>
<evidence type="ECO:0000256" key="1">
    <source>
        <dbReference type="ARBA" id="ARBA00006889"/>
    </source>
</evidence>
<dbReference type="PRINTS" id="PR01273">
    <property type="entry name" value="INVTBRTCOLOR"/>
</dbReference>
<keyword evidence="2" id="KW-1015">Disulfide bond</keyword>
<feature type="chain" id="PRO_5043115997" description="Lipocalin/cytosolic fatty-acid binding domain-containing protein" evidence="3">
    <location>
        <begin position="18"/>
        <end position="192"/>
    </location>
</feature>
<evidence type="ECO:0000313" key="6">
    <source>
        <dbReference type="EMBL" id="KAK9875351.1"/>
    </source>
</evidence>
<name>A0AAW1TUX4_9CUCU</name>
<evidence type="ECO:0000256" key="2">
    <source>
        <dbReference type="ARBA" id="ARBA00023157"/>
    </source>
</evidence>
<comment type="similarity">
    <text evidence="1 3 4">Belongs to the calycin superfamily. Lipocalin family.</text>
</comment>
<dbReference type="PANTHER" id="PTHR10612">
    <property type="entry name" value="APOLIPOPROTEIN D"/>
    <property type="match status" value="1"/>
</dbReference>
<reference evidence="6 7" key="1">
    <citation type="submission" date="2023-03" db="EMBL/GenBank/DDBJ databases">
        <title>Genome insight into feeding habits of ladybird beetles.</title>
        <authorList>
            <person name="Li H.-S."/>
            <person name="Huang Y.-H."/>
            <person name="Pang H."/>
        </authorList>
    </citation>
    <scope>NUCLEOTIDE SEQUENCE [LARGE SCALE GENOMIC DNA]</scope>
    <source>
        <strain evidence="6">SYSU_2023b</strain>
        <tissue evidence="6">Whole body</tissue>
    </source>
</reference>
<dbReference type="Pfam" id="PF00061">
    <property type="entry name" value="Lipocalin"/>
    <property type="match status" value="1"/>
</dbReference>
<proteinExistence type="inferred from homology"/>
<dbReference type="GO" id="GO:0006629">
    <property type="term" value="P:lipid metabolic process"/>
    <property type="evidence" value="ECO:0007669"/>
    <property type="project" value="TreeGrafter"/>
</dbReference>
<dbReference type="SUPFAM" id="SSF50814">
    <property type="entry name" value="Lipocalins"/>
    <property type="match status" value="1"/>
</dbReference>
<dbReference type="Proteomes" id="UP001431783">
    <property type="component" value="Unassembled WGS sequence"/>
</dbReference>
<dbReference type="GO" id="GO:0031409">
    <property type="term" value="F:pigment binding"/>
    <property type="evidence" value="ECO:0007669"/>
    <property type="project" value="InterPro"/>
</dbReference>
<dbReference type="InterPro" id="IPR022272">
    <property type="entry name" value="Lipocalin_CS"/>
</dbReference>
<organism evidence="6 7">
    <name type="scientific">Henosepilachna vigintioctopunctata</name>
    <dbReference type="NCBI Taxonomy" id="420089"/>
    <lineage>
        <taxon>Eukaryota</taxon>
        <taxon>Metazoa</taxon>
        <taxon>Ecdysozoa</taxon>
        <taxon>Arthropoda</taxon>
        <taxon>Hexapoda</taxon>
        <taxon>Insecta</taxon>
        <taxon>Pterygota</taxon>
        <taxon>Neoptera</taxon>
        <taxon>Endopterygota</taxon>
        <taxon>Coleoptera</taxon>
        <taxon>Polyphaga</taxon>
        <taxon>Cucujiformia</taxon>
        <taxon>Coccinelloidea</taxon>
        <taxon>Coccinellidae</taxon>
        <taxon>Epilachninae</taxon>
        <taxon>Epilachnini</taxon>
        <taxon>Henosepilachna</taxon>
    </lineage>
</organism>
<dbReference type="PROSITE" id="PS00213">
    <property type="entry name" value="LIPOCALIN"/>
    <property type="match status" value="1"/>
</dbReference>
<gene>
    <name evidence="6" type="ORF">WA026_007749</name>
</gene>
<dbReference type="Gene3D" id="2.40.128.20">
    <property type="match status" value="1"/>
</dbReference>
<dbReference type="GO" id="GO:0005737">
    <property type="term" value="C:cytoplasm"/>
    <property type="evidence" value="ECO:0007669"/>
    <property type="project" value="TreeGrafter"/>
</dbReference>
<protein>
    <recommendedName>
        <fullName evidence="5">Lipocalin/cytosolic fatty-acid binding domain-containing protein</fullName>
    </recommendedName>
</protein>
<evidence type="ECO:0000256" key="3">
    <source>
        <dbReference type="PIRNR" id="PIRNR036893"/>
    </source>
</evidence>
<comment type="caution">
    <text evidence="6">The sequence shown here is derived from an EMBL/GenBank/DDBJ whole genome shotgun (WGS) entry which is preliminary data.</text>
</comment>
<dbReference type="EMBL" id="JARQZJ010000033">
    <property type="protein sequence ID" value="KAK9875351.1"/>
    <property type="molecule type" value="Genomic_DNA"/>
</dbReference>